<dbReference type="Pfam" id="PF13758">
    <property type="entry name" value="Prefoldin_3"/>
    <property type="match status" value="1"/>
</dbReference>
<dbReference type="Proteomes" id="UP001303473">
    <property type="component" value="Unassembled WGS sequence"/>
</dbReference>
<dbReference type="GO" id="GO:0003682">
    <property type="term" value="F:chromatin binding"/>
    <property type="evidence" value="ECO:0007669"/>
    <property type="project" value="TreeGrafter"/>
</dbReference>
<dbReference type="EMBL" id="MU853755">
    <property type="protein sequence ID" value="KAK3945424.1"/>
    <property type="molecule type" value="Genomic_DNA"/>
</dbReference>
<feature type="compositionally biased region" description="Acidic residues" evidence="2">
    <location>
        <begin position="339"/>
        <end position="368"/>
    </location>
</feature>
<feature type="compositionally biased region" description="Polar residues" evidence="2">
    <location>
        <begin position="246"/>
        <end position="261"/>
    </location>
</feature>
<dbReference type="GO" id="GO:0003714">
    <property type="term" value="F:transcription corepressor activity"/>
    <property type="evidence" value="ECO:0007669"/>
    <property type="project" value="TreeGrafter"/>
</dbReference>
<feature type="region of interest" description="Disordered" evidence="2">
    <location>
        <begin position="335"/>
        <end position="373"/>
    </location>
</feature>
<protein>
    <submittedName>
        <fullName evidence="4">Prefoldin subunit-domain-containing protein</fullName>
    </submittedName>
</protein>
<gene>
    <name evidence="4" type="ORF">QBC46DRAFT_372196</name>
</gene>
<feature type="domain" description="DUF3835" evidence="3">
    <location>
        <begin position="487"/>
        <end position="511"/>
    </location>
</feature>
<dbReference type="InterPro" id="IPR039553">
    <property type="entry name" value="Prefoldin-like"/>
</dbReference>
<feature type="compositionally biased region" description="Pro residues" evidence="2">
    <location>
        <begin position="461"/>
        <end position="470"/>
    </location>
</feature>
<dbReference type="AlphaFoldDB" id="A0AAN6S9H8"/>
<sequence>MAQKDHLSDLGRHMQLLEDKVSKLHASLEHWQKWYLDYAALKEEVDSLAFAIVDTDADADADDDVTPSDAELQTQREGLARIRRDFDSDLLTKKEINEIFGKNDLKSHKQISSVLDRRLDYVEQNIKSLEKQVEAEENKIAAIAVVAQPDGGTDEESGLPITDIIEELDEEGNVTNFRLQTAGGDNQQRAELVEALRKVGLEDKDIKEGGQSAEQSTDAKAESLVPAAADVDMIDVDMKDADLSAEQLTAQSSEESPTPKKSVSFAEDTKTGHEEAEEPPMAEAAQRLERLMQAAREQEKMDLSSAVMPEGESAEDRELRRQMLEYSMSDIGPVVAELQLEEDDSGNDDWDDEEIYEDEEDEDEDEDELGRSKHSVITHDYIKRMQELEKRLGFNSAFTANPPKPKSPLPEEGIGRISVVGPSSSTTQDAPAPITSALKTTGPKEKKSVSFSKQLDIADEPAPPPPPAPKPRPKEAAVNPIGNVMERTTKTEAPQEPEAPKRVSRFKKERVSAPPASPALPAKSPNTLPLGPQHVPARFNDTPSEIPPAPTGPEGAIIANEVIERSVSSAPKEPDDMDDTLLYQAAKVEYNRLRNRMIQREGGFMKKEEETPIVPLDEEEGGPPRVSRFKAARLARS</sequence>
<feature type="region of interest" description="Disordered" evidence="2">
    <location>
        <begin position="394"/>
        <end position="555"/>
    </location>
</feature>
<feature type="compositionally biased region" description="Basic and acidic residues" evidence="2">
    <location>
        <begin position="286"/>
        <end position="302"/>
    </location>
</feature>
<feature type="coiled-coil region" evidence="1">
    <location>
        <begin position="112"/>
        <end position="146"/>
    </location>
</feature>
<organism evidence="4 5">
    <name type="scientific">Diplogelasinospora grovesii</name>
    <dbReference type="NCBI Taxonomy" id="303347"/>
    <lineage>
        <taxon>Eukaryota</taxon>
        <taxon>Fungi</taxon>
        <taxon>Dikarya</taxon>
        <taxon>Ascomycota</taxon>
        <taxon>Pezizomycotina</taxon>
        <taxon>Sordariomycetes</taxon>
        <taxon>Sordariomycetidae</taxon>
        <taxon>Sordariales</taxon>
        <taxon>Diplogelasinosporaceae</taxon>
        <taxon>Diplogelasinospora</taxon>
    </lineage>
</organism>
<evidence type="ECO:0000256" key="2">
    <source>
        <dbReference type="SAM" id="MobiDB-lite"/>
    </source>
</evidence>
<keyword evidence="5" id="KW-1185">Reference proteome</keyword>
<keyword evidence="1" id="KW-0175">Coiled coil</keyword>
<dbReference type="Pfam" id="PF12927">
    <property type="entry name" value="DUF3835"/>
    <property type="match status" value="2"/>
</dbReference>
<feature type="region of interest" description="Disordered" evidence="2">
    <location>
        <begin position="204"/>
        <end position="322"/>
    </location>
</feature>
<evidence type="ECO:0000313" key="5">
    <source>
        <dbReference type="Proteomes" id="UP001303473"/>
    </source>
</evidence>
<dbReference type="InterPro" id="IPR024325">
    <property type="entry name" value="DUF3835"/>
</dbReference>
<evidence type="ECO:0000259" key="3">
    <source>
        <dbReference type="Pfam" id="PF12927"/>
    </source>
</evidence>
<evidence type="ECO:0000256" key="1">
    <source>
        <dbReference type="SAM" id="Coils"/>
    </source>
</evidence>
<comment type="caution">
    <text evidence="4">The sequence shown here is derived from an EMBL/GenBank/DDBJ whole genome shotgun (WGS) entry which is preliminary data.</text>
</comment>
<proteinExistence type="predicted"/>
<name>A0AAN6S9H8_9PEZI</name>
<feature type="domain" description="DUF3835" evidence="3">
    <location>
        <begin position="558"/>
        <end position="634"/>
    </location>
</feature>
<dbReference type="GO" id="GO:0000122">
    <property type="term" value="P:negative regulation of transcription by RNA polymerase II"/>
    <property type="evidence" value="ECO:0007669"/>
    <property type="project" value="TreeGrafter"/>
</dbReference>
<dbReference type="GO" id="GO:0019212">
    <property type="term" value="F:phosphatase inhibitor activity"/>
    <property type="evidence" value="ECO:0007669"/>
    <property type="project" value="TreeGrafter"/>
</dbReference>
<reference evidence="5" key="1">
    <citation type="journal article" date="2023" name="Mol. Phylogenet. Evol.">
        <title>Genome-scale phylogeny and comparative genomics of the fungal order Sordariales.</title>
        <authorList>
            <person name="Hensen N."/>
            <person name="Bonometti L."/>
            <person name="Westerberg I."/>
            <person name="Brannstrom I.O."/>
            <person name="Guillou S."/>
            <person name="Cros-Aarteil S."/>
            <person name="Calhoun S."/>
            <person name="Haridas S."/>
            <person name="Kuo A."/>
            <person name="Mondo S."/>
            <person name="Pangilinan J."/>
            <person name="Riley R."/>
            <person name="LaButti K."/>
            <person name="Andreopoulos B."/>
            <person name="Lipzen A."/>
            <person name="Chen C."/>
            <person name="Yan M."/>
            <person name="Daum C."/>
            <person name="Ng V."/>
            <person name="Clum A."/>
            <person name="Steindorff A."/>
            <person name="Ohm R.A."/>
            <person name="Martin F."/>
            <person name="Silar P."/>
            <person name="Natvig D.O."/>
            <person name="Lalanne C."/>
            <person name="Gautier V."/>
            <person name="Ament-Velasquez S.L."/>
            <person name="Kruys A."/>
            <person name="Hutchinson M.I."/>
            <person name="Powell A.J."/>
            <person name="Barry K."/>
            <person name="Miller A.N."/>
            <person name="Grigoriev I.V."/>
            <person name="Debuchy R."/>
            <person name="Gladieux P."/>
            <person name="Hiltunen Thoren M."/>
            <person name="Johannesson H."/>
        </authorList>
    </citation>
    <scope>NUCLEOTIDE SEQUENCE [LARGE SCALE GENOMIC DNA]</scope>
    <source>
        <strain evidence="5">CBS 340.73</strain>
    </source>
</reference>
<evidence type="ECO:0000313" key="4">
    <source>
        <dbReference type="EMBL" id="KAK3945424.1"/>
    </source>
</evidence>
<accession>A0AAN6S9H8</accession>
<dbReference type="PANTHER" id="PTHR15111:SF0">
    <property type="entry name" value="UNCONVENTIONAL PREFOLDIN RPB5 INTERACTOR 1"/>
    <property type="match status" value="1"/>
</dbReference>
<dbReference type="InterPro" id="IPR052255">
    <property type="entry name" value="RNA_pol_II_subunit5-mediator"/>
</dbReference>
<dbReference type="PANTHER" id="PTHR15111">
    <property type="entry name" value="RNA POLYMERASE II SUBUNIT 5-MEDIATING PROTEIN NNX3"/>
    <property type="match status" value="1"/>
</dbReference>